<protein>
    <recommendedName>
        <fullName evidence="4">Pentatricopeptide repeat-containing protein</fullName>
    </recommendedName>
</protein>
<keyword evidence="3" id="KW-1185">Reference proteome</keyword>
<dbReference type="AlphaFoldDB" id="A0A8S0V7B7"/>
<accession>A0A8S0V7B7</accession>
<gene>
    <name evidence="2" type="ORF">OLEA9_A054240</name>
    <name evidence="1" type="ORF">OLEA9_A112435</name>
</gene>
<dbReference type="EMBL" id="CACTIH010002543">
    <property type="protein sequence ID" value="CAA2976764.1"/>
    <property type="molecule type" value="Genomic_DNA"/>
</dbReference>
<organism evidence="2 3">
    <name type="scientific">Olea europaea subsp. europaea</name>
    <dbReference type="NCBI Taxonomy" id="158383"/>
    <lineage>
        <taxon>Eukaryota</taxon>
        <taxon>Viridiplantae</taxon>
        <taxon>Streptophyta</taxon>
        <taxon>Embryophyta</taxon>
        <taxon>Tracheophyta</taxon>
        <taxon>Spermatophyta</taxon>
        <taxon>Magnoliopsida</taxon>
        <taxon>eudicotyledons</taxon>
        <taxon>Gunneridae</taxon>
        <taxon>Pentapetalae</taxon>
        <taxon>asterids</taxon>
        <taxon>lamiids</taxon>
        <taxon>Lamiales</taxon>
        <taxon>Oleaceae</taxon>
        <taxon>Oleeae</taxon>
        <taxon>Olea</taxon>
    </lineage>
</organism>
<sequence>MEVLKKDVSWRTSISGLIEQMYYEALQVFREMIAGDCQTRPNVATMILLVCGNLGSLDHTKCFHDLLEKSGWLELDIAIASFTHKCLCKEWKYEMCCKCSMTCMIQRGM</sequence>
<comment type="caution">
    <text evidence="2">The sequence shown here is derived from an EMBL/GenBank/DDBJ whole genome shotgun (WGS) entry which is preliminary data.</text>
</comment>
<proteinExistence type="predicted"/>
<evidence type="ECO:0000313" key="2">
    <source>
        <dbReference type="EMBL" id="CAA3027236.1"/>
    </source>
</evidence>
<evidence type="ECO:0000313" key="3">
    <source>
        <dbReference type="Proteomes" id="UP000594638"/>
    </source>
</evidence>
<dbReference type="Proteomes" id="UP000594638">
    <property type="component" value="Unassembled WGS sequence"/>
</dbReference>
<dbReference type="EMBL" id="CACTIH010009194">
    <property type="protein sequence ID" value="CAA3027236.1"/>
    <property type="molecule type" value="Genomic_DNA"/>
</dbReference>
<evidence type="ECO:0008006" key="4">
    <source>
        <dbReference type="Google" id="ProtNLM"/>
    </source>
</evidence>
<name>A0A8S0V7B7_OLEEU</name>
<dbReference type="Gramene" id="OE9A112435T1">
    <property type="protein sequence ID" value="OE9A112435C1"/>
    <property type="gene ID" value="OE9A112435"/>
</dbReference>
<evidence type="ECO:0000313" key="1">
    <source>
        <dbReference type="EMBL" id="CAA2976764.1"/>
    </source>
</evidence>
<dbReference type="Gramene" id="OE9A054240T1">
    <property type="protein sequence ID" value="OE9A054240C1"/>
    <property type="gene ID" value="OE9A054240"/>
</dbReference>
<reference evidence="2 3" key="1">
    <citation type="submission" date="2019-12" db="EMBL/GenBank/DDBJ databases">
        <authorList>
            <person name="Alioto T."/>
            <person name="Alioto T."/>
            <person name="Gomez Garrido J."/>
        </authorList>
    </citation>
    <scope>NUCLEOTIDE SEQUENCE [LARGE SCALE GENOMIC DNA]</scope>
</reference>